<dbReference type="CDD" id="cd16927">
    <property type="entry name" value="HATPase_Hsp90-like"/>
    <property type="match status" value="1"/>
</dbReference>
<dbReference type="SMART" id="SM00387">
    <property type="entry name" value="HATPase_c"/>
    <property type="match status" value="1"/>
</dbReference>
<dbReference type="RefSeq" id="WP_322497799.1">
    <property type="nucleotide sequence ID" value="NZ_JARGYT010000038.1"/>
</dbReference>
<evidence type="ECO:0000256" key="4">
    <source>
        <dbReference type="ARBA" id="ARBA00023016"/>
    </source>
</evidence>
<evidence type="ECO:0000256" key="5">
    <source>
        <dbReference type="ARBA" id="ARBA00023186"/>
    </source>
</evidence>
<sequence>MTHKMQFTAEVGKVLQMMIHSVYKNEDIFLRELISNSSDACEKLRYMLLNEGRAADNLEINIWTDPKNKELIIEDNGIGMSQEELISNLGSIATSGTQKFIEQIQSVKDANMIGQFGVGFYSSFMVAESVSVYSSQGEKTYVWSSDGQEGFSVEESDIVLARGTRVVLKLKESKAEFLERYRVQHLIQTYSDHISFPINFIENGEKTRLNKEDAIWIKNPNSVSEAEYESFYSHIYYMPGKPFAIIHNNIEGNVSYRSLLFIPNNKPYDLLHPQAKSRVKLFINRVFITDEESGLLPSYLRFVKGVVDSADLPLNVSRETLQHNNIVNRIKKSLVSKILSSLEKKRIENFESFSVFWSNFGEVIKEGLCQGALDEKERLLDLCIFHSMNSQDKMITLDEYIKNIKDGQNEIYYITGNSNLNSLRNLPHLDGFKKRGVDVLLLNDNVDDFWVNVISNYKNYALRSVTSSSIDLDHIEKFNDDSEAIHVNNEDKDILISCLKNILDGKVKDVQISTKLIDSPACLSIQEGHMSSRMENVLLEQKQLPNRSLKILEINPNHQLIKNLLRFYKNGENDKVECMASLIFGQACLLENEPIGDIVEFVRNINKVAIFHE</sequence>
<dbReference type="Gene3D" id="1.20.120.790">
    <property type="entry name" value="Heat shock protein 90, C-terminal domain"/>
    <property type="match status" value="1"/>
</dbReference>
<dbReference type="InterPro" id="IPR037196">
    <property type="entry name" value="HSP90_C"/>
</dbReference>
<feature type="region of interest" description="C" evidence="6">
    <location>
        <begin position="537"/>
        <end position="613"/>
    </location>
</feature>
<dbReference type="Proteomes" id="UP001293791">
    <property type="component" value="Unassembled WGS sequence"/>
</dbReference>
<dbReference type="InterPro" id="IPR036890">
    <property type="entry name" value="HATPase_C_sf"/>
</dbReference>
<name>A0ABU5L885_9RICK</name>
<dbReference type="NCBIfam" id="NF003555">
    <property type="entry name" value="PRK05218.1"/>
    <property type="match status" value="1"/>
</dbReference>
<dbReference type="SUPFAM" id="SSF55874">
    <property type="entry name" value="ATPase domain of HSP90 chaperone/DNA topoisomerase II/histidine kinase"/>
    <property type="match status" value="1"/>
</dbReference>
<dbReference type="Gene3D" id="3.40.50.11260">
    <property type="match status" value="1"/>
</dbReference>
<dbReference type="Gene3D" id="3.30.565.10">
    <property type="entry name" value="Histidine kinase-like ATPase, C-terminal domain"/>
    <property type="match status" value="1"/>
</dbReference>
<dbReference type="Gene3D" id="3.30.230.80">
    <property type="match status" value="1"/>
</dbReference>
<gene>
    <name evidence="6" type="primary">htpG</name>
    <name evidence="8" type="ORF">Cyrtocomes_00708</name>
</gene>
<dbReference type="SUPFAM" id="SSF54211">
    <property type="entry name" value="Ribosomal protein S5 domain 2-like"/>
    <property type="match status" value="1"/>
</dbReference>
<keyword evidence="6" id="KW-0963">Cytoplasm</keyword>
<dbReference type="InterPro" id="IPR001404">
    <property type="entry name" value="Hsp90_fam"/>
</dbReference>
<comment type="subunit">
    <text evidence="6">Homodimer.</text>
</comment>
<dbReference type="InterPro" id="IPR020568">
    <property type="entry name" value="Ribosomal_Su5_D2-typ_SF"/>
</dbReference>
<dbReference type="Pfam" id="PF13589">
    <property type="entry name" value="HATPase_c_3"/>
    <property type="match status" value="1"/>
</dbReference>
<comment type="caution">
    <text evidence="8">The sequence shown here is derived from an EMBL/GenBank/DDBJ whole genome shotgun (WGS) entry which is preliminary data.</text>
</comment>
<keyword evidence="3 6" id="KW-0067">ATP-binding</keyword>
<evidence type="ECO:0000256" key="3">
    <source>
        <dbReference type="ARBA" id="ARBA00022840"/>
    </source>
</evidence>
<proteinExistence type="inferred from homology"/>
<dbReference type="InterPro" id="IPR003594">
    <property type="entry name" value="HATPase_dom"/>
</dbReference>
<keyword evidence="9" id="KW-1185">Reference proteome</keyword>
<dbReference type="SUPFAM" id="SSF110942">
    <property type="entry name" value="HSP90 C-terminal domain"/>
    <property type="match status" value="1"/>
</dbReference>
<comment type="caution">
    <text evidence="6">Lacks conserved residue(s) required for the propagation of feature annotation.</text>
</comment>
<evidence type="ECO:0000313" key="9">
    <source>
        <dbReference type="Proteomes" id="UP001293791"/>
    </source>
</evidence>
<reference evidence="8 9" key="1">
    <citation type="submission" date="2023-02" db="EMBL/GenBank/DDBJ databases">
        <title>Host association and intracellularity evolved multiple times independently in the Rickettsiales.</title>
        <authorList>
            <person name="Castelli M."/>
            <person name="Nardi T."/>
            <person name="Gammuto L."/>
            <person name="Bellinzona G."/>
            <person name="Sabaneyeva E."/>
            <person name="Potekhin A."/>
            <person name="Serra V."/>
            <person name="Petroni G."/>
            <person name="Sassera D."/>
        </authorList>
    </citation>
    <scope>NUCLEOTIDE SEQUENCE [LARGE SCALE GENOMIC DNA]</scope>
    <source>
        <strain evidence="8 9">BOD18</strain>
    </source>
</reference>
<dbReference type="EMBL" id="JARGYT010000038">
    <property type="protein sequence ID" value="MDZ5762329.1"/>
    <property type="molecule type" value="Genomic_DNA"/>
</dbReference>
<keyword evidence="5 6" id="KW-0143">Chaperone</keyword>
<comment type="function">
    <text evidence="6">Molecular chaperone. Has ATPase activity.</text>
</comment>
<evidence type="ECO:0000259" key="7">
    <source>
        <dbReference type="SMART" id="SM00387"/>
    </source>
</evidence>
<protein>
    <recommendedName>
        <fullName evidence="6">Chaperone protein HtpG</fullName>
    </recommendedName>
    <alternativeName>
        <fullName evidence="6">Heat shock protein HtpG</fullName>
    </alternativeName>
    <alternativeName>
        <fullName evidence="6">High temperature protein G</fullName>
    </alternativeName>
</protein>
<keyword evidence="4 6" id="KW-0346">Stress response</keyword>
<dbReference type="InterPro" id="IPR020575">
    <property type="entry name" value="Hsp90_N"/>
</dbReference>
<accession>A0ABU5L885</accession>
<evidence type="ECO:0000256" key="1">
    <source>
        <dbReference type="ARBA" id="ARBA00008239"/>
    </source>
</evidence>
<feature type="region of interest" description="A; substrate-binding" evidence="6">
    <location>
        <begin position="1"/>
        <end position="318"/>
    </location>
</feature>
<feature type="domain" description="Histidine kinase/HSP90-like ATPase" evidence="7">
    <location>
        <begin position="25"/>
        <end position="174"/>
    </location>
</feature>
<evidence type="ECO:0000256" key="6">
    <source>
        <dbReference type="HAMAP-Rule" id="MF_00505"/>
    </source>
</evidence>
<comment type="similarity">
    <text evidence="1 6">Belongs to the heat shock protein 90 family.</text>
</comment>
<dbReference type="HAMAP" id="MF_00505">
    <property type="entry name" value="HSP90"/>
    <property type="match status" value="1"/>
</dbReference>
<keyword evidence="2 6" id="KW-0547">Nucleotide-binding</keyword>
<evidence type="ECO:0000313" key="8">
    <source>
        <dbReference type="EMBL" id="MDZ5762329.1"/>
    </source>
</evidence>
<organism evidence="8 9">
    <name type="scientific">Candidatus Cyrtobacter comes</name>
    <dbReference type="NCBI Taxonomy" id="675776"/>
    <lineage>
        <taxon>Bacteria</taxon>
        <taxon>Pseudomonadati</taxon>
        <taxon>Pseudomonadota</taxon>
        <taxon>Alphaproteobacteria</taxon>
        <taxon>Rickettsiales</taxon>
        <taxon>Candidatus Midichloriaceae</taxon>
        <taxon>Candidatus Cyrtobacter</taxon>
    </lineage>
</organism>
<comment type="subcellular location">
    <subcellularLocation>
        <location evidence="6">Cytoplasm</location>
    </subcellularLocation>
</comment>
<dbReference type="PANTHER" id="PTHR11528">
    <property type="entry name" value="HEAT SHOCK PROTEIN 90 FAMILY MEMBER"/>
    <property type="match status" value="1"/>
</dbReference>
<dbReference type="PIRSF" id="PIRSF002583">
    <property type="entry name" value="Hsp90"/>
    <property type="match status" value="1"/>
</dbReference>
<dbReference type="Pfam" id="PF00183">
    <property type="entry name" value="HSP90"/>
    <property type="match status" value="1"/>
</dbReference>
<evidence type="ECO:0000256" key="2">
    <source>
        <dbReference type="ARBA" id="ARBA00022741"/>
    </source>
</evidence>
<dbReference type="PRINTS" id="PR00775">
    <property type="entry name" value="HEATSHOCK90"/>
</dbReference>